<keyword evidence="5" id="KW-0808">Transferase</keyword>
<proteinExistence type="inferred from homology"/>
<dbReference type="PANTHER" id="PTHR32319:SF0">
    <property type="entry name" value="BACTERIAL HEMOLYSIN-LIKE PROTEIN"/>
    <property type="match status" value="1"/>
</dbReference>
<dbReference type="CDD" id="cd02440">
    <property type="entry name" value="AdoMet_MTases"/>
    <property type="match status" value="1"/>
</dbReference>
<dbReference type="GO" id="GO:0003723">
    <property type="term" value="F:RNA binding"/>
    <property type="evidence" value="ECO:0007669"/>
    <property type="project" value="UniProtKB-KW"/>
</dbReference>
<dbReference type="SMART" id="SM00363">
    <property type="entry name" value="S4"/>
    <property type="match status" value="1"/>
</dbReference>
<evidence type="ECO:0000256" key="2">
    <source>
        <dbReference type="ARBA" id="ARBA00029460"/>
    </source>
</evidence>
<dbReference type="Pfam" id="PF01728">
    <property type="entry name" value="FtsJ"/>
    <property type="match status" value="1"/>
</dbReference>
<name>A0A371B3V4_9BRAD</name>
<dbReference type="Gene3D" id="3.40.50.150">
    <property type="entry name" value="Vaccinia Virus protein VP39"/>
    <property type="match status" value="1"/>
</dbReference>
<dbReference type="OrthoDB" id="9784736at2"/>
<dbReference type="EMBL" id="QRGO01000002">
    <property type="protein sequence ID" value="RDV02259.1"/>
    <property type="molecule type" value="Genomic_DNA"/>
</dbReference>
<evidence type="ECO:0000313" key="6">
    <source>
        <dbReference type="Proteomes" id="UP000263993"/>
    </source>
</evidence>
<organism evidence="5 6">
    <name type="scientific">Undibacter mobilis</name>
    <dbReference type="NCBI Taxonomy" id="2292256"/>
    <lineage>
        <taxon>Bacteria</taxon>
        <taxon>Pseudomonadati</taxon>
        <taxon>Pseudomonadota</taxon>
        <taxon>Alphaproteobacteria</taxon>
        <taxon>Hyphomicrobiales</taxon>
        <taxon>Nitrobacteraceae</taxon>
        <taxon>Undibacter</taxon>
    </lineage>
</organism>
<keyword evidence="1 3" id="KW-0694">RNA-binding</keyword>
<gene>
    <name evidence="5" type="ORF">DXH78_16855</name>
</gene>
<dbReference type="InterPro" id="IPR029063">
    <property type="entry name" value="SAM-dependent_MTases_sf"/>
</dbReference>
<dbReference type="PROSITE" id="PS50889">
    <property type="entry name" value="S4"/>
    <property type="match status" value="1"/>
</dbReference>
<keyword evidence="5" id="KW-0489">Methyltransferase</keyword>
<comment type="caution">
    <text evidence="5">The sequence shown here is derived from an EMBL/GenBank/DDBJ whole genome shotgun (WGS) entry which is preliminary data.</text>
</comment>
<dbReference type="NCBIfam" id="TIGR00478">
    <property type="entry name" value="tly"/>
    <property type="match status" value="1"/>
</dbReference>
<keyword evidence="6" id="KW-1185">Reference proteome</keyword>
<dbReference type="Pfam" id="PF01479">
    <property type="entry name" value="S4"/>
    <property type="match status" value="1"/>
</dbReference>
<dbReference type="InterPro" id="IPR002942">
    <property type="entry name" value="S4_RNA-bd"/>
</dbReference>
<dbReference type="InterPro" id="IPR002877">
    <property type="entry name" value="RNA_MeTrfase_FtsJ_dom"/>
</dbReference>
<dbReference type="GO" id="GO:0032259">
    <property type="term" value="P:methylation"/>
    <property type="evidence" value="ECO:0007669"/>
    <property type="project" value="UniProtKB-KW"/>
</dbReference>
<protein>
    <submittedName>
        <fullName evidence="5">TlyA family RNA methyltransferase</fullName>
    </submittedName>
</protein>
<feature type="domain" description="RNA-binding S4" evidence="4">
    <location>
        <begin position="5"/>
        <end position="69"/>
    </location>
</feature>
<dbReference type="SUPFAM" id="SSF53335">
    <property type="entry name" value="S-adenosyl-L-methionine-dependent methyltransferases"/>
    <property type="match status" value="1"/>
</dbReference>
<sequence length="243" mass="25740">MPGKARIDRLLVTRGLFDSRAKAQDAIAAGLVRANGKVIAKAAEEVATDAQIEASPAHPYVSRGALKLVAALDHFKFDPKDRVCLDVGASTGGFSEVLLERDARRVYAVDVGTAQLHNSLRGNPRIVSLEQTDIRTLDAATLDPAPDFVVCDVSFISLKLVLPAALERAARPMQMIALIKPQFEAGRAHIKKGIVRDEAVRQGICAEIAALVAALGGRVLGVVPSPIEGGDGNVEYLIGATFS</sequence>
<dbReference type="AlphaFoldDB" id="A0A371B3V4"/>
<evidence type="ECO:0000256" key="1">
    <source>
        <dbReference type="ARBA" id="ARBA00022884"/>
    </source>
</evidence>
<dbReference type="InterPro" id="IPR004538">
    <property type="entry name" value="Hemolysin_A/TlyA"/>
</dbReference>
<dbReference type="SUPFAM" id="SSF55174">
    <property type="entry name" value="Alpha-L RNA-binding motif"/>
    <property type="match status" value="1"/>
</dbReference>
<dbReference type="CDD" id="cd00165">
    <property type="entry name" value="S4"/>
    <property type="match status" value="1"/>
</dbReference>
<dbReference type="InterPro" id="IPR047048">
    <property type="entry name" value="TlyA"/>
</dbReference>
<dbReference type="PIRSF" id="PIRSF005578">
    <property type="entry name" value="TlyA"/>
    <property type="match status" value="1"/>
</dbReference>
<dbReference type="RefSeq" id="WP_115518381.1">
    <property type="nucleotide sequence ID" value="NZ_QRGO01000002.1"/>
</dbReference>
<evidence type="ECO:0000313" key="5">
    <source>
        <dbReference type="EMBL" id="RDV02259.1"/>
    </source>
</evidence>
<dbReference type="Proteomes" id="UP000263993">
    <property type="component" value="Unassembled WGS sequence"/>
</dbReference>
<dbReference type="InterPro" id="IPR036986">
    <property type="entry name" value="S4_RNA-bd_sf"/>
</dbReference>
<dbReference type="PANTHER" id="PTHR32319">
    <property type="entry name" value="BACTERIAL HEMOLYSIN-LIKE PROTEIN"/>
    <property type="match status" value="1"/>
</dbReference>
<accession>A0A371B3V4</accession>
<evidence type="ECO:0000256" key="3">
    <source>
        <dbReference type="PROSITE-ProRule" id="PRU00182"/>
    </source>
</evidence>
<dbReference type="Gene3D" id="3.10.290.10">
    <property type="entry name" value="RNA-binding S4 domain"/>
    <property type="match status" value="1"/>
</dbReference>
<evidence type="ECO:0000259" key="4">
    <source>
        <dbReference type="SMART" id="SM00363"/>
    </source>
</evidence>
<reference evidence="6" key="1">
    <citation type="submission" date="2018-08" db="EMBL/GenBank/DDBJ databases">
        <authorList>
            <person name="Kim S.-J."/>
            <person name="Jung G.-Y."/>
        </authorList>
    </citation>
    <scope>NUCLEOTIDE SEQUENCE [LARGE SCALE GENOMIC DNA]</scope>
    <source>
        <strain evidence="6">GY_H</strain>
    </source>
</reference>
<comment type="similarity">
    <text evidence="2">Belongs to the TlyA family.</text>
</comment>
<dbReference type="GO" id="GO:0008168">
    <property type="term" value="F:methyltransferase activity"/>
    <property type="evidence" value="ECO:0007669"/>
    <property type="project" value="UniProtKB-KW"/>
</dbReference>